<dbReference type="Proteomes" id="UP000004535">
    <property type="component" value="Unassembled WGS sequence"/>
</dbReference>
<evidence type="ECO:0000313" key="2">
    <source>
        <dbReference type="EMBL" id="EEE08528.1"/>
    </source>
</evidence>
<evidence type="ECO:0000313" key="3">
    <source>
        <dbReference type="Proteomes" id="UP000004535"/>
    </source>
</evidence>
<name>B9BKR1_9BURK</name>
<organism evidence="2 3">
    <name type="scientific">Burkholderia multivorans CGD2</name>
    <dbReference type="NCBI Taxonomy" id="513052"/>
    <lineage>
        <taxon>Bacteria</taxon>
        <taxon>Pseudomonadati</taxon>
        <taxon>Pseudomonadota</taxon>
        <taxon>Betaproteobacteria</taxon>
        <taxon>Burkholderiales</taxon>
        <taxon>Burkholderiaceae</taxon>
        <taxon>Burkholderia</taxon>
        <taxon>Burkholderia cepacia complex</taxon>
    </lineage>
</organism>
<gene>
    <name evidence="2" type="ORF">BURMUCGD2_5670</name>
</gene>
<proteinExistence type="predicted"/>
<dbReference type="EMBL" id="ACFC01000002">
    <property type="protein sequence ID" value="EEE08528.1"/>
    <property type="molecule type" value="Genomic_DNA"/>
</dbReference>
<reference evidence="2 3" key="1">
    <citation type="journal article" date="2012" name="J. Bacteriol.">
        <title>Draft Genome Sequence Determination for Cystic Fibrosis and Chronic Granulomatous Disease Burkholderia multivorans Isolates.</title>
        <authorList>
            <person name="Varga J.J."/>
            <person name="Losada L."/>
            <person name="Zelazny A.M."/>
            <person name="Brinkac L."/>
            <person name="Harkins D."/>
            <person name="Radune D."/>
            <person name="Hostetler J."/>
            <person name="Sampaio E.P."/>
            <person name="Ronning C.M."/>
            <person name="Nierman W.C."/>
            <person name="Greenberg D.E."/>
            <person name="Holland S.M."/>
            <person name="Goldberg J.B."/>
        </authorList>
    </citation>
    <scope>NUCLEOTIDE SEQUENCE [LARGE SCALE GENOMIC DNA]</scope>
    <source>
        <strain evidence="2 3">CGD2</strain>
    </source>
</reference>
<feature type="region of interest" description="Disordered" evidence="1">
    <location>
        <begin position="37"/>
        <end position="57"/>
    </location>
</feature>
<evidence type="ECO:0000256" key="1">
    <source>
        <dbReference type="SAM" id="MobiDB-lite"/>
    </source>
</evidence>
<comment type="caution">
    <text evidence="2">The sequence shown here is derived from an EMBL/GenBank/DDBJ whole genome shotgun (WGS) entry which is preliminary data.</text>
</comment>
<sequence>MFAARPRFVKDAALGDGRYVARCYVTSRAALRQLTGTSRRLAGRSRSGRSGNRRYGV</sequence>
<dbReference type="AlphaFoldDB" id="B9BKR1"/>
<accession>B9BKR1</accession>
<feature type="compositionally biased region" description="Low complexity" evidence="1">
    <location>
        <begin position="48"/>
        <end position="57"/>
    </location>
</feature>
<protein>
    <submittedName>
        <fullName evidence="2">Uncharacterized protein</fullName>
    </submittedName>
</protein>